<name>A0A2K9LQR6_9GAMM</name>
<evidence type="ECO:0000313" key="2">
    <source>
        <dbReference type="Proteomes" id="UP000235116"/>
    </source>
</evidence>
<organism evidence="1 2">
    <name type="scientific">Ketobacter alkanivorans</name>
    <dbReference type="NCBI Taxonomy" id="1917421"/>
    <lineage>
        <taxon>Bacteria</taxon>
        <taxon>Pseudomonadati</taxon>
        <taxon>Pseudomonadota</taxon>
        <taxon>Gammaproteobacteria</taxon>
        <taxon>Pseudomonadales</taxon>
        <taxon>Ketobacteraceae</taxon>
        <taxon>Ketobacter</taxon>
    </lineage>
</organism>
<dbReference type="Proteomes" id="UP000235116">
    <property type="component" value="Chromosome"/>
</dbReference>
<dbReference type="EMBL" id="CP022684">
    <property type="protein sequence ID" value="AUM14580.1"/>
    <property type="molecule type" value="Genomic_DNA"/>
</dbReference>
<dbReference type="KEGG" id="kak:Kalk_20050"/>
<gene>
    <name evidence="1" type="ORF">Kalk_20050</name>
</gene>
<sequence>MEQRMKSLATATLVGLGLSLSNLSYADTLFGLYVGGGSIDYDLSGDFTDLEDGGTAVDFEDDLGLEGDAGNYLYIAIEHGIPILPNIRVARSEIEESARSVLTKNITFDGITFPTGTPVYSHFDVSHYDFTFYYELLDNWVNLDLGLTARKFDGELSASSPLVSGTASETLDFTAPLLYGKAQFDLPLTGLYVGVEGNWIGVGGAQLYDLWGKVGYTFAFGLGLEAGMRKMALELDDVEDLDADVTLDGTYLAATFHF</sequence>
<reference evidence="2" key="1">
    <citation type="submission" date="2017-08" db="EMBL/GenBank/DDBJ databases">
        <title>Direct submision.</title>
        <authorList>
            <person name="Kim S.-J."/>
            <person name="Rhee S.-K."/>
        </authorList>
    </citation>
    <scope>NUCLEOTIDE SEQUENCE [LARGE SCALE GENOMIC DNA]</scope>
    <source>
        <strain evidence="2">GI5</strain>
    </source>
</reference>
<dbReference type="InterPro" id="IPR026387">
    <property type="entry name" value="OMP_w_GlyGly"/>
</dbReference>
<keyword evidence="2" id="KW-1185">Reference proteome</keyword>
<dbReference type="AlphaFoldDB" id="A0A2K9LQR6"/>
<dbReference type="NCBIfam" id="TIGR04219">
    <property type="entry name" value="OMP_w_GlyGly"/>
    <property type="match status" value="1"/>
</dbReference>
<accession>A0A2K9LQR6</accession>
<protein>
    <recommendedName>
        <fullName evidence="3">TIGR04219 family outer membrane beta-barrel protein</fullName>
    </recommendedName>
</protein>
<proteinExistence type="predicted"/>
<evidence type="ECO:0008006" key="3">
    <source>
        <dbReference type="Google" id="ProtNLM"/>
    </source>
</evidence>
<evidence type="ECO:0000313" key="1">
    <source>
        <dbReference type="EMBL" id="AUM14580.1"/>
    </source>
</evidence>